<gene>
    <name evidence="1" type="ORF">IB292_25975</name>
</gene>
<comment type="caution">
    <text evidence="1">The sequence shown here is derived from an EMBL/GenBank/DDBJ whole genome shotgun (WGS) entry which is preliminary data.</text>
</comment>
<proteinExistence type="predicted"/>
<protein>
    <submittedName>
        <fullName evidence="1">Phage regulatory CII family protein</fullName>
    </submittedName>
</protein>
<reference evidence="1" key="1">
    <citation type="submission" date="2020-09" db="EMBL/GenBank/DDBJ databases">
        <title>Genome sequence of Vibrio parahaemolyticus isolates.</title>
        <authorList>
            <person name="Hammerl J.A."/>
            <person name="Strauch E."/>
        </authorList>
    </citation>
    <scope>NUCLEOTIDE SEQUENCE</scope>
    <source>
        <strain evidence="1">17-VB00146</strain>
    </source>
</reference>
<name>A0A9Q3UIC8_VIBPH</name>
<dbReference type="Proteomes" id="UP000726777">
    <property type="component" value="Unassembled WGS sequence"/>
</dbReference>
<accession>A0A9Q3UIC8</accession>
<dbReference type="InterPro" id="IPR009679">
    <property type="entry name" value="Phage_186_CII-like"/>
</dbReference>
<organism evidence="1 2">
    <name type="scientific">Vibrio parahaemolyticus</name>
    <dbReference type="NCBI Taxonomy" id="670"/>
    <lineage>
        <taxon>Bacteria</taxon>
        <taxon>Pseudomonadati</taxon>
        <taxon>Pseudomonadota</taxon>
        <taxon>Gammaproteobacteria</taxon>
        <taxon>Vibrionales</taxon>
        <taxon>Vibrionaceae</taxon>
        <taxon>Vibrio</taxon>
    </lineage>
</organism>
<dbReference type="RefSeq" id="WP_029864477.1">
    <property type="nucleotide sequence ID" value="NZ_JAAKZS010000132.1"/>
</dbReference>
<dbReference type="EMBL" id="JACVHL010000054">
    <property type="protein sequence ID" value="MCC3808442.1"/>
    <property type="molecule type" value="Genomic_DNA"/>
</dbReference>
<evidence type="ECO:0000313" key="2">
    <source>
        <dbReference type="Proteomes" id="UP000726777"/>
    </source>
</evidence>
<dbReference type="GO" id="GO:0003677">
    <property type="term" value="F:DNA binding"/>
    <property type="evidence" value="ECO:0007669"/>
    <property type="project" value="InterPro"/>
</dbReference>
<sequence>MNDIDSKSDFLVSKKKAFNEACCAFARTENMTRLAKRLGMDATMLRNKLNPEQPHVLNCTELITISKVSGNHSIVNALLLGLGVVTALIPPDESEVTLIRRVLDNAIYSGELSRIALECVGKQELSRTLKHKIVHTAQVSISNHVLIINSLEKLNQDVSPRMEIESLIRAG</sequence>
<evidence type="ECO:0000313" key="1">
    <source>
        <dbReference type="EMBL" id="MCC3808442.1"/>
    </source>
</evidence>
<dbReference type="Pfam" id="PF06892">
    <property type="entry name" value="Phage_CP76"/>
    <property type="match status" value="1"/>
</dbReference>
<dbReference type="AlphaFoldDB" id="A0A9Q3UIC8"/>